<feature type="domain" description="C2H2-type" evidence="10">
    <location>
        <begin position="936"/>
        <end position="964"/>
    </location>
</feature>
<evidence type="ECO:0000259" key="10">
    <source>
        <dbReference type="PROSITE" id="PS50157"/>
    </source>
</evidence>
<dbReference type="Pfam" id="PF13894">
    <property type="entry name" value="zf-C2H2_4"/>
    <property type="match status" value="1"/>
</dbReference>
<dbReference type="GO" id="GO:0005634">
    <property type="term" value="C:nucleus"/>
    <property type="evidence" value="ECO:0007669"/>
    <property type="project" value="UniProtKB-SubCell"/>
</dbReference>
<feature type="domain" description="C2H2-type" evidence="10">
    <location>
        <begin position="1079"/>
        <end position="1104"/>
    </location>
</feature>
<accession>A0A6P9AE48</accession>
<keyword evidence="11" id="KW-1185">Reference proteome</keyword>
<dbReference type="SUPFAM" id="SSF57667">
    <property type="entry name" value="beta-beta-alpha zinc fingers"/>
    <property type="match status" value="5"/>
</dbReference>
<dbReference type="PANTHER" id="PTHR23226:SF416">
    <property type="entry name" value="FI01424P"/>
    <property type="match status" value="1"/>
</dbReference>
<dbReference type="PROSITE" id="PS50157">
    <property type="entry name" value="ZINC_FINGER_C2H2_2"/>
    <property type="match status" value="8"/>
</dbReference>
<dbReference type="AlphaFoldDB" id="A0A6P9AE48"/>
<dbReference type="InterPro" id="IPR013087">
    <property type="entry name" value="Znf_C2H2_type"/>
</dbReference>
<dbReference type="GeneID" id="117653879"/>
<dbReference type="Proteomes" id="UP000515158">
    <property type="component" value="Unplaced"/>
</dbReference>
<feature type="compositionally biased region" description="Polar residues" evidence="9">
    <location>
        <begin position="338"/>
        <end position="354"/>
    </location>
</feature>
<protein>
    <submittedName>
        <fullName evidence="12">Uncharacterized protein LOC117653879</fullName>
    </submittedName>
</protein>
<dbReference type="PROSITE" id="PS00028">
    <property type="entry name" value="ZINC_FINGER_C2H2_1"/>
    <property type="match status" value="7"/>
</dbReference>
<evidence type="ECO:0000256" key="1">
    <source>
        <dbReference type="ARBA" id="ARBA00004123"/>
    </source>
</evidence>
<feature type="domain" description="C2H2-type" evidence="10">
    <location>
        <begin position="1022"/>
        <end position="1049"/>
    </location>
</feature>
<feature type="domain" description="C2H2-type" evidence="10">
    <location>
        <begin position="966"/>
        <end position="993"/>
    </location>
</feature>
<dbReference type="InterPro" id="IPR036236">
    <property type="entry name" value="Znf_C2H2_sf"/>
</dbReference>
<keyword evidence="6" id="KW-0539">Nucleus</keyword>
<proteinExistence type="predicted"/>
<evidence type="ECO:0000256" key="7">
    <source>
        <dbReference type="PROSITE-ProRule" id="PRU00042"/>
    </source>
</evidence>
<name>A0A6P9AE48_THRPL</name>
<feature type="domain" description="C2H2-type" evidence="10">
    <location>
        <begin position="1050"/>
        <end position="1077"/>
    </location>
</feature>
<evidence type="ECO:0000256" key="5">
    <source>
        <dbReference type="ARBA" id="ARBA00022833"/>
    </source>
</evidence>
<dbReference type="GO" id="GO:0000981">
    <property type="term" value="F:DNA-binding transcription factor activity, RNA polymerase II-specific"/>
    <property type="evidence" value="ECO:0007669"/>
    <property type="project" value="TreeGrafter"/>
</dbReference>
<reference evidence="12" key="1">
    <citation type="submission" date="2025-08" db="UniProtKB">
        <authorList>
            <consortium name="RefSeq"/>
        </authorList>
    </citation>
    <scope>IDENTIFICATION</scope>
    <source>
        <tissue evidence="12">Total insect</tissue>
    </source>
</reference>
<evidence type="ECO:0000256" key="8">
    <source>
        <dbReference type="SAM" id="Coils"/>
    </source>
</evidence>
<feature type="domain" description="C2H2-type" evidence="10">
    <location>
        <begin position="1105"/>
        <end position="1128"/>
    </location>
</feature>
<dbReference type="FunFam" id="3.30.160.60:FF:000446">
    <property type="entry name" value="Zinc finger protein"/>
    <property type="match status" value="1"/>
</dbReference>
<sequence>MEGTNEELKKDLAGKDASSWDADACGLLFRGVDCCFNSCTYTSDHYHCQVCGIISTEAAQAIAHVRSSPACRKDPTVNYSSPTVGMGADPTNSLYNAIYNRFPGQNSFSSSGFSGYSQLDSFQWHPSMSDKVAICSAQLSPCCSSNGGTFVPVESQLCSPISDLYSKVTPIRDLVSLPAKSAGSAMDSQAWFAAYNTPQMQKAAYKYPDQSPAPQINYILLDPADQKNQDMGESNTSMTSNYCGKSDLSGKGLELKDSYCAYSSQQIPGIISEDALFSLQLQEENFKETEVPQMLLENSVQGKTSSHVNTGAATRVETNFTQEHFDQYMPSCSAYTHPGNQESQGRPAELSNQLSSAASDSDESDIIVEDTGDDLGSQMTESEIFIEDIKCSLLQGVVSEEENSINRCAAAIRNEDIAGLDHSIPLKESKEPSTVEDTKLQSESHLKNCMTPYHTILKCVICGKSASDSNSGSVFVQMNNQMPLTTSSHTPVLTKLNEVVSIEVTDFLDVNGKLLCQSCFNLVDTVDTLESKLESLKQDIAALMKSGPKPQVVAKLPINLMDPDEGSIMNIHSRVKDPSVAACVQELFQDSIVGNPSVARPVSLQEQSNQQKTMNNNEQKEYLLLSGRALSLANSINKVSLSLGQHHASQLMHGGDNTTHTIGNEESTKPSKIPSLLYQVSSDSLSTMKDRESINSQIETYTLSDVNATLEGSKELSEFQQVGGTVEAYGGASYGEKNLRSSTNCKEDIFRQCDKDEGRKGKQPKDILEKEENCLPLNLPTNVRQAEEQSPHSLDCLNKNCHEILRSDKKIQENIQRQKNIDQQLSIACDVCDNLFVSIQHLNSHLSSYSQSDSSLCELCGQLNHNQAQLDDHMFLVHFIYQKHCEVCAIKFSHPCVYQTHLRDHSGEKSTSSSQKVVMSNKRGAQGNSRSYSSPFVCYKCSKTFQLRSHLEHHIKTTHILKKALSKCDQCDRTFIKPSDLEAHKRSHSNDKKFECKFCGRRYKSLGNLNHHAKSHDTKKPFTCEVCSQGFTRKDFYETHINSHKDSKPYKCDKCQKGFLSKSYLQVHLKWHLDKIKKVTCPICKKTFSQRLNVHMRSHTGERPHPCEKCPKKFITGSALRKHMKRIHQPNFSEDCVYSTADGSDAELPELDESTSLSCSA</sequence>
<organism evidence="12">
    <name type="scientific">Thrips palmi</name>
    <name type="common">Melon thrips</name>
    <dbReference type="NCBI Taxonomy" id="161013"/>
    <lineage>
        <taxon>Eukaryota</taxon>
        <taxon>Metazoa</taxon>
        <taxon>Ecdysozoa</taxon>
        <taxon>Arthropoda</taxon>
        <taxon>Hexapoda</taxon>
        <taxon>Insecta</taxon>
        <taxon>Pterygota</taxon>
        <taxon>Neoptera</taxon>
        <taxon>Paraneoptera</taxon>
        <taxon>Thysanoptera</taxon>
        <taxon>Terebrantia</taxon>
        <taxon>Thripoidea</taxon>
        <taxon>Thripidae</taxon>
        <taxon>Thrips</taxon>
    </lineage>
</organism>
<dbReference type="OrthoDB" id="2956100at2759"/>
<evidence type="ECO:0000313" key="12">
    <source>
        <dbReference type="RefSeq" id="XP_034255750.1"/>
    </source>
</evidence>
<gene>
    <name evidence="12" type="primary">LOC117653879</name>
</gene>
<keyword evidence="5" id="KW-0862">Zinc</keyword>
<feature type="region of interest" description="Disordered" evidence="9">
    <location>
        <begin position="331"/>
        <end position="365"/>
    </location>
</feature>
<dbReference type="RefSeq" id="XP_034255750.1">
    <property type="nucleotide sequence ID" value="XM_034399859.1"/>
</dbReference>
<keyword evidence="3" id="KW-0677">Repeat</keyword>
<evidence type="ECO:0000256" key="6">
    <source>
        <dbReference type="ARBA" id="ARBA00023242"/>
    </source>
</evidence>
<keyword evidence="4 7" id="KW-0863">Zinc-finger</keyword>
<keyword evidence="2" id="KW-0479">Metal-binding</keyword>
<evidence type="ECO:0000256" key="2">
    <source>
        <dbReference type="ARBA" id="ARBA00022723"/>
    </source>
</evidence>
<dbReference type="GO" id="GO:0000978">
    <property type="term" value="F:RNA polymerase II cis-regulatory region sequence-specific DNA binding"/>
    <property type="evidence" value="ECO:0007669"/>
    <property type="project" value="TreeGrafter"/>
</dbReference>
<dbReference type="FunFam" id="3.30.160.60:FF:000065">
    <property type="entry name" value="B-cell CLL/lymphoma 6, member B"/>
    <property type="match status" value="1"/>
</dbReference>
<comment type="subcellular location">
    <subcellularLocation>
        <location evidence="1">Nucleus</location>
    </subcellularLocation>
</comment>
<dbReference type="InParanoid" id="A0A6P9AE48"/>
<feature type="coiled-coil region" evidence="8">
    <location>
        <begin position="519"/>
        <end position="546"/>
    </location>
</feature>
<evidence type="ECO:0000256" key="9">
    <source>
        <dbReference type="SAM" id="MobiDB-lite"/>
    </source>
</evidence>
<dbReference type="GO" id="GO:0008270">
    <property type="term" value="F:zinc ion binding"/>
    <property type="evidence" value="ECO:0007669"/>
    <property type="project" value="UniProtKB-KW"/>
</dbReference>
<dbReference type="KEGG" id="tpal:117653879"/>
<dbReference type="PANTHER" id="PTHR23226">
    <property type="entry name" value="ZINC FINGER AND SCAN DOMAIN-CONTAINING"/>
    <property type="match status" value="1"/>
</dbReference>
<dbReference type="Gene3D" id="3.30.160.60">
    <property type="entry name" value="Classic Zinc Finger"/>
    <property type="match status" value="7"/>
</dbReference>
<dbReference type="Pfam" id="PF00096">
    <property type="entry name" value="zf-C2H2"/>
    <property type="match status" value="4"/>
</dbReference>
<evidence type="ECO:0000256" key="3">
    <source>
        <dbReference type="ARBA" id="ARBA00022737"/>
    </source>
</evidence>
<dbReference type="Pfam" id="PF13912">
    <property type="entry name" value="zf-C2H2_6"/>
    <property type="match status" value="1"/>
</dbReference>
<feature type="domain" description="C2H2-type" evidence="10">
    <location>
        <begin position="994"/>
        <end position="1021"/>
    </location>
</feature>
<evidence type="ECO:0000313" key="11">
    <source>
        <dbReference type="Proteomes" id="UP000515158"/>
    </source>
</evidence>
<evidence type="ECO:0000256" key="4">
    <source>
        <dbReference type="ARBA" id="ARBA00022771"/>
    </source>
</evidence>
<feature type="domain" description="C2H2-type" evidence="10">
    <location>
        <begin position="883"/>
        <end position="910"/>
    </location>
</feature>
<keyword evidence="8" id="KW-0175">Coiled coil</keyword>
<dbReference type="SMART" id="SM00355">
    <property type="entry name" value="ZnF_C2H2"/>
    <property type="match status" value="11"/>
</dbReference>